<keyword evidence="2" id="KW-1185">Reference proteome</keyword>
<dbReference type="AlphaFoldDB" id="A0A2K8UGJ2"/>
<dbReference type="Proteomes" id="UP000232638">
    <property type="component" value="Chromosome"/>
</dbReference>
<protein>
    <submittedName>
        <fullName evidence="1">DUF2384 domain-containing protein</fullName>
    </submittedName>
</protein>
<dbReference type="EMBL" id="CP020370">
    <property type="protein sequence ID" value="AUB84642.1"/>
    <property type="molecule type" value="Genomic_DNA"/>
</dbReference>
<evidence type="ECO:0000313" key="1">
    <source>
        <dbReference type="EMBL" id="AUB84642.1"/>
    </source>
</evidence>
<dbReference type="KEGG" id="tsy:THSYN_04405"/>
<dbReference type="RefSeq" id="WP_100922295.1">
    <property type="nucleotide sequence ID" value="NZ_CP020370.1"/>
</dbReference>
<proteinExistence type="predicted"/>
<evidence type="ECO:0000313" key="2">
    <source>
        <dbReference type="Proteomes" id="UP000232638"/>
    </source>
</evidence>
<name>A0A2K8UGJ2_9GAMM</name>
<accession>A0A2K8UGJ2</accession>
<organism evidence="1 2">
    <name type="scientific">Candidatus Thiodictyon syntrophicum</name>
    <dbReference type="NCBI Taxonomy" id="1166950"/>
    <lineage>
        <taxon>Bacteria</taxon>
        <taxon>Pseudomonadati</taxon>
        <taxon>Pseudomonadota</taxon>
        <taxon>Gammaproteobacteria</taxon>
        <taxon>Chromatiales</taxon>
        <taxon>Chromatiaceae</taxon>
        <taxon>Thiodictyon</taxon>
    </lineage>
</organism>
<sequence>MTAVNHPLPAFTRDFEGFLGFLRDREAGTPVLSPKRFSEVLSIDLQTLATQAHVHRNTINRAPASEGVQRFLREAMRIIRAAADRSGDLDRALFWYRNEPLPPFGYKSAEQLVSEGRTEDLLRYIESLDTGAAG</sequence>
<reference evidence="1 2" key="1">
    <citation type="submission" date="2017-03" db="EMBL/GenBank/DDBJ databases">
        <title>Complete genome sequence of Candidatus 'Thiodictyon syntrophicum' sp. nov. strain Cad16T, a photolithoautotroph purple sulfur bacterium isolated from an alpine meromictic lake.</title>
        <authorList>
            <person name="Luedin S.M."/>
            <person name="Pothier J.F."/>
            <person name="Danza F."/>
            <person name="Storelli N."/>
            <person name="Wittwer M."/>
            <person name="Tonolla M."/>
        </authorList>
    </citation>
    <scope>NUCLEOTIDE SEQUENCE [LARGE SCALE GENOMIC DNA]</scope>
    <source>
        <strain evidence="1 2">Cad16T</strain>
    </source>
</reference>
<gene>
    <name evidence="1" type="ORF">THSYN_04405</name>
</gene>
<dbReference type="OrthoDB" id="8755366at2"/>